<dbReference type="AlphaFoldDB" id="A0AAV0ZT94"/>
<sequence>MGCNISKLERLPAVSLCRDRSTLIDESLHQSYALADAHVAHMESLRTLGPALLTFFHDYGENNASLSKISSPLSSLFSSDSESETDELERESQLCTHHNTVTFMNYIKPIYDSYSPPPPSNSAWDFLNFFEPYDKYQVPFYNGYNDTDITIEKSECFKSKGGGDKAIIKREKHKETKLKEELEECNDFSKGISEAVKEIQILFERASNSGNNIYDMLDVGKLRYHSKTERGIVSWKIMQLMNKCMEGSLLGVCEQDKGLSHGNLCSSLSKLCMWEKKLYHEVKAEEKMRTLHEKKYKQLKYMIEKEAEAQKIDSVEAFIDILVRNMKISMQVVDKISITITKLTEEELWPQINMFILMFLRMWKDMQQCYKLQCKKIVETKALDVSAFNRKPCNANIEVAIQLKSEFQKWILTFLDWTKAQKSLVKALNDWLVRCLMYKPEELLDDSIPVDAPHVFVKCNKWSRAMDNISEKNVIQAMNGFILRVNEPLEKHILKLQKNSTLDKELERKVKVVERQGQKMKRKVKFIDRQEQKKKMISIAKALKEETNVMLQGDVVNNNDDIVDSTGLQSSLKQIFVAMEKFSATNVNLYEELWQQIKQDDHVLGESNKNH</sequence>
<dbReference type="EMBL" id="OX451737">
    <property type="protein sequence ID" value="CAI8600177.1"/>
    <property type="molecule type" value="Genomic_DNA"/>
</dbReference>
<dbReference type="Proteomes" id="UP001157006">
    <property type="component" value="Chromosome 2"/>
</dbReference>
<protein>
    <recommendedName>
        <fullName evidence="5">DUF632 domain-containing protein</fullName>
    </recommendedName>
</protein>
<feature type="domain" description="DUF630" evidence="2">
    <location>
        <begin position="1"/>
        <end position="57"/>
    </location>
</feature>
<dbReference type="InterPro" id="IPR006868">
    <property type="entry name" value="DUF630"/>
</dbReference>
<evidence type="ECO:0000259" key="2">
    <source>
        <dbReference type="Pfam" id="PF04783"/>
    </source>
</evidence>
<gene>
    <name evidence="3" type="ORF">VFH_II209800</name>
</gene>
<dbReference type="InterPro" id="IPR006867">
    <property type="entry name" value="DUF632"/>
</dbReference>
<accession>A0AAV0ZT94</accession>
<evidence type="ECO:0008006" key="5">
    <source>
        <dbReference type="Google" id="ProtNLM"/>
    </source>
</evidence>
<name>A0AAV0ZT94_VICFA</name>
<dbReference type="Pfam" id="PF04782">
    <property type="entry name" value="DUF632"/>
    <property type="match status" value="1"/>
</dbReference>
<dbReference type="Pfam" id="PF04783">
    <property type="entry name" value="DUF630"/>
    <property type="match status" value="1"/>
</dbReference>
<evidence type="ECO:0000313" key="3">
    <source>
        <dbReference type="EMBL" id="CAI8600177.1"/>
    </source>
</evidence>
<reference evidence="3 4" key="1">
    <citation type="submission" date="2023-01" db="EMBL/GenBank/DDBJ databases">
        <authorList>
            <person name="Kreplak J."/>
        </authorList>
    </citation>
    <scope>NUCLEOTIDE SEQUENCE [LARGE SCALE GENOMIC DNA]</scope>
</reference>
<dbReference type="PANTHER" id="PTHR21450:SF19">
    <property type="entry name" value="F5M15.15"/>
    <property type="match status" value="1"/>
</dbReference>
<organism evidence="3 4">
    <name type="scientific">Vicia faba</name>
    <name type="common">Broad bean</name>
    <name type="synonym">Faba vulgaris</name>
    <dbReference type="NCBI Taxonomy" id="3906"/>
    <lineage>
        <taxon>Eukaryota</taxon>
        <taxon>Viridiplantae</taxon>
        <taxon>Streptophyta</taxon>
        <taxon>Embryophyta</taxon>
        <taxon>Tracheophyta</taxon>
        <taxon>Spermatophyta</taxon>
        <taxon>Magnoliopsida</taxon>
        <taxon>eudicotyledons</taxon>
        <taxon>Gunneridae</taxon>
        <taxon>Pentapetalae</taxon>
        <taxon>rosids</taxon>
        <taxon>fabids</taxon>
        <taxon>Fabales</taxon>
        <taxon>Fabaceae</taxon>
        <taxon>Papilionoideae</taxon>
        <taxon>50 kb inversion clade</taxon>
        <taxon>NPAAA clade</taxon>
        <taxon>Hologalegina</taxon>
        <taxon>IRL clade</taxon>
        <taxon>Fabeae</taxon>
        <taxon>Vicia</taxon>
    </lineage>
</organism>
<evidence type="ECO:0000259" key="1">
    <source>
        <dbReference type="Pfam" id="PF04782"/>
    </source>
</evidence>
<feature type="domain" description="DUF632" evidence="1">
    <location>
        <begin position="193"/>
        <end position="486"/>
    </location>
</feature>
<dbReference type="PANTHER" id="PTHR21450">
    <property type="entry name" value="PROTEIN ALTERED PHOSPHATE STARVATION RESPONSE 1"/>
    <property type="match status" value="1"/>
</dbReference>
<evidence type="ECO:0000313" key="4">
    <source>
        <dbReference type="Proteomes" id="UP001157006"/>
    </source>
</evidence>
<keyword evidence="4" id="KW-1185">Reference proteome</keyword>
<proteinExistence type="predicted"/>